<evidence type="ECO:0000256" key="2">
    <source>
        <dbReference type="ARBA" id="ARBA00022536"/>
    </source>
</evidence>
<feature type="region of interest" description="Disordered" evidence="11">
    <location>
        <begin position="428"/>
        <end position="487"/>
    </location>
</feature>
<dbReference type="PROSITE" id="PS00010">
    <property type="entry name" value="ASX_HYDROXYL"/>
    <property type="match status" value="2"/>
</dbReference>
<dbReference type="Gene3D" id="2.10.25.10">
    <property type="entry name" value="Laminin"/>
    <property type="match status" value="2"/>
</dbReference>
<dbReference type="InterPro" id="IPR000152">
    <property type="entry name" value="EGF-type_Asp/Asn_hydroxyl_site"/>
</dbReference>
<dbReference type="InterPro" id="IPR051505">
    <property type="entry name" value="C-type_lectin_domain"/>
</dbReference>
<feature type="compositionally biased region" description="Low complexity" evidence="11">
    <location>
        <begin position="429"/>
        <end position="444"/>
    </location>
</feature>
<feature type="compositionally biased region" description="Basic and acidic residues" evidence="11">
    <location>
        <begin position="522"/>
        <end position="534"/>
    </location>
</feature>
<dbReference type="InterPro" id="IPR000742">
    <property type="entry name" value="EGF"/>
</dbReference>
<dbReference type="Pfam" id="PF07645">
    <property type="entry name" value="EGF_CA"/>
    <property type="match status" value="3"/>
</dbReference>
<accession>A0ABY7DUP1</accession>
<dbReference type="InterPro" id="IPR009030">
    <property type="entry name" value="Growth_fac_rcpt_cys_sf"/>
</dbReference>
<keyword evidence="4" id="KW-0732">Signal</keyword>
<feature type="domain" description="EGF-like" evidence="13">
    <location>
        <begin position="41"/>
        <end position="80"/>
    </location>
</feature>
<evidence type="ECO:0000256" key="8">
    <source>
        <dbReference type="ARBA" id="ARBA00023136"/>
    </source>
</evidence>
<dbReference type="PROSITE" id="PS50026">
    <property type="entry name" value="EGF_3"/>
    <property type="match status" value="2"/>
</dbReference>
<evidence type="ECO:0000313" key="14">
    <source>
        <dbReference type="EMBL" id="WAQ98645.1"/>
    </source>
</evidence>
<dbReference type="SMART" id="SM00179">
    <property type="entry name" value="EGF_CA"/>
    <property type="match status" value="3"/>
</dbReference>
<feature type="domain" description="EGF-like" evidence="13">
    <location>
        <begin position="216"/>
        <end position="252"/>
    </location>
</feature>
<feature type="compositionally biased region" description="Low complexity" evidence="11">
    <location>
        <begin position="458"/>
        <end position="469"/>
    </location>
</feature>
<feature type="transmembrane region" description="Helical" evidence="12">
    <location>
        <begin position="491"/>
        <end position="514"/>
    </location>
</feature>
<evidence type="ECO:0000256" key="3">
    <source>
        <dbReference type="ARBA" id="ARBA00022692"/>
    </source>
</evidence>
<evidence type="ECO:0000256" key="11">
    <source>
        <dbReference type="SAM" id="MobiDB-lite"/>
    </source>
</evidence>
<evidence type="ECO:0000259" key="13">
    <source>
        <dbReference type="PROSITE" id="PS50026"/>
    </source>
</evidence>
<dbReference type="Gene3D" id="2.90.20.10">
    <property type="entry name" value="Plasmodium vivax P25 domain"/>
    <property type="match status" value="1"/>
</dbReference>
<keyword evidence="7 12" id="KW-1133">Transmembrane helix</keyword>
<keyword evidence="8 12" id="KW-0472">Membrane</keyword>
<dbReference type="SUPFAM" id="SSF57184">
    <property type="entry name" value="Growth factor receptor domain"/>
    <property type="match status" value="1"/>
</dbReference>
<keyword evidence="15" id="KW-1185">Reference proteome</keyword>
<evidence type="ECO:0000256" key="12">
    <source>
        <dbReference type="SAM" id="Phobius"/>
    </source>
</evidence>
<feature type="non-terminal residue" evidence="14">
    <location>
        <position position="1"/>
    </location>
</feature>
<keyword evidence="9" id="KW-1015">Disulfide bond</keyword>
<comment type="subcellular location">
    <subcellularLocation>
        <location evidence="1">Membrane</location>
        <topology evidence="1">Single-pass type I membrane protein</topology>
    </subcellularLocation>
</comment>
<organism evidence="14 15">
    <name type="scientific">Mya arenaria</name>
    <name type="common">Soft-shell clam</name>
    <dbReference type="NCBI Taxonomy" id="6604"/>
    <lineage>
        <taxon>Eukaryota</taxon>
        <taxon>Metazoa</taxon>
        <taxon>Spiralia</taxon>
        <taxon>Lophotrochozoa</taxon>
        <taxon>Mollusca</taxon>
        <taxon>Bivalvia</taxon>
        <taxon>Autobranchia</taxon>
        <taxon>Heteroconchia</taxon>
        <taxon>Euheterodonta</taxon>
        <taxon>Imparidentia</taxon>
        <taxon>Neoheterodontei</taxon>
        <taxon>Myida</taxon>
        <taxon>Myoidea</taxon>
        <taxon>Myidae</taxon>
        <taxon>Mya</taxon>
    </lineage>
</organism>
<feature type="compositionally biased region" description="Basic and acidic residues" evidence="11">
    <location>
        <begin position="445"/>
        <end position="454"/>
    </location>
</feature>
<feature type="region of interest" description="Disordered" evidence="11">
    <location>
        <begin position="327"/>
        <end position="350"/>
    </location>
</feature>
<name>A0ABY7DUP1_MYAAR</name>
<feature type="region of interest" description="Disordered" evidence="11">
    <location>
        <begin position="520"/>
        <end position="549"/>
    </location>
</feature>
<proteinExistence type="predicted"/>
<comment type="caution">
    <text evidence="10">Lacks conserved residue(s) required for the propagation of feature annotation.</text>
</comment>
<dbReference type="EMBL" id="CP111014">
    <property type="protein sequence ID" value="WAQ98645.1"/>
    <property type="molecule type" value="Genomic_DNA"/>
</dbReference>
<evidence type="ECO:0000256" key="6">
    <source>
        <dbReference type="ARBA" id="ARBA00022737"/>
    </source>
</evidence>
<dbReference type="SMART" id="SM00181">
    <property type="entry name" value="EGF"/>
    <property type="match status" value="3"/>
</dbReference>
<dbReference type="PROSITE" id="PS01187">
    <property type="entry name" value="EGF_CA"/>
    <property type="match status" value="2"/>
</dbReference>
<gene>
    <name evidence="14" type="ORF">MAR_023018</name>
</gene>
<dbReference type="PANTHER" id="PTHR14789:SF1">
    <property type="entry name" value="CHONDROLECTIN"/>
    <property type="match status" value="1"/>
</dbReference>
<dbReference type="Proteomes" id="UP001164746">
    <property type="component" value="Chromosome 3"/>
</dbReference>
<evidence type="ECO:0000313" key="15">
    <source>
        <dbReference type="Proteomes" id="UP001164746"/>
    </source>
</evidence>
<evidence type="ECO:0000256" key="1">
    <source>
        <dbReference type="ARBA" id="ARBA00004479"/>
    </source>
</evidence>
<dbReference type="SUPFAM" id="SSF57196">
    <property type="entry name" value="EGF/Laminin"/>
    <property type="match status" value="1"/>
</dbReference>
<keyword evidence="3 12" id="KW-0812">Transmembrane</keyword>
<evidence type="ECO:0000256" key="7">
    <source>
        <dbReference type="ARBA" id="ARBA00022989"/>
    </source>
</evidence>
<dbReference type="PANTHER" id="PTHR14789">
    <property type="entry name" value="CHONDROLECTIN VARIANT CHODLFDELTAE"/>
    <property type="match status" value="1"/>
</dbReference>
<sequence>TNECNQTPPPCNHICENFAGSFTCDCQNGYRLEDDMTSCKDIDECDEQSSNCSGLMTCVNIDGGFRCVCPNGYYGTDKCQKAESTFVGRLEFTTYEVFTDREVLSKKIKELFEEKANRTVFVNILELTNNKPVARFKERSIVGHTCTYTVSTTELFTMSDIRNVYYNVSETTYSLCNVSQLCDPVSTTCSSTNGTQHCSCAGGFNGWAVQYTRCHDINECNDVSVCKNGTCENTVGSYRCMCEPGYTFDENTMSCTGMICASQTLVKTKAFVNTGSRRDDSVASEFELCGTLWSGAICERSVANPYDINHESQSRRRIKKIEGNRRPCRENDFIGPEKPGEFDDEEDQDKEDSLVEYSRGTGYNAVWKLRHDASVKNGTIVDFSEGNKQFDRTFGIQATLAPMTDRCGDETTGTLRIIVNYVQRQTLRPTASTEEAEATSPETFTTEKEKDKDNTPQTFSTTFTTTFLDEGNDDEKDDDDKGSEEGEGPGIIAGVAVAIVVVVIIIVVAIACIACKKTKAKTSPDSEKAGDYPDSKPVINGTREPAKLP</sequence>
<feature type="compositionally biased region" description="Acidic residues" evidence="11">
    <location>
        <begin position="470"/>
        <end position="487"/>
    </location>
</feature>
<reference evidence="14" key="1">
    <citation type="submission" date="2022-11" db="EMBL/GenBank/DDBJ databases">
        <title>Centuries of genome instability and evolution in soft-shell clam transmissible cancer (bioRxiv).</title>
        <authorList>
            <person name="Hart S.F.M."/>
            <person name="Yonemitsu M.A."/>
            <person name="Giersch R.M."/>
            <person name="Beal B.F."/>
            <person name="Arriagada G."/>
            <person name="Davis B.W."/>
            <person name="Ostrander E.A."/>
            <person name="Goff S.P."/>
            <person name="Metzger M.J."/>
        </authorList>
    </citation>
    <scope>NUCLEOTIDE SEQUENCE</scope>
    <source>
        <strain evidence="14">MELC-2E11</strain>
        <tissue evidence="14">Siphon/mantle</tissue>
    </source>
</reference>
<keyword evidence="5" id="KW-0430">Lectin</keyword>
<protein>
    <submittedName>
        <fullName evidence="14">FBN1-like protein</fullName>
    </submittedName>
</protein>
<evidence type="ECO:0000256" key="4">
    <source>
        <dbReference type="ARBA" id="ARBA00022729"/>
    </source>
</evidence>
<evidence type="ECO:0000256" key="9">
    <source>
        <dbReference type="ARBA" id="ARBA00023157"/>
    </source>
</evidence>
<dbReference type="CDD" id="cd00054">
    <property type="entry name" value="EGF_CA"/>
    <property type="match status" value="3"/>
</dbReference>
<keyword evidence="2 10" id="KW-0245">EGF-like domain</keyword>
<evidence type="ECO:0000256" key="10">
    <source>
        <dbReference type="PROSITE-ProRule" id="PRU00076"/>
    </source>
</evidence>
<keyword evidence="6" id="KW-0677">Repeat</keyword>
<dbReference type="InterPro" id="IPR018097">
    <property type="entry name" value="EGF_Ca-bd_CS"/>
</dbReference>
<dbReference type="InterPro" id="IPR049883">
    <property type="entry name" value="NOTCH1_EGF-like"/>
</dbReference>
<evidence type="ECO:0000256" key="5">
    <source>
        <dbReference type="ARBA" id="ARBA00022734"/>
    </source>
</evidence>
<dbReference type="InterPro" id="IPR001881">
    <property type="entry name" value="EGF-like_Ca-bd_dom"/>
</dbReference>
<dbReference type="PROSITE" id="PS01186">
    <property type="entry name" value="EGF_2"/>
    <property type="match status" value="1"/>
</dbReference>